<dbReference type="EMBL" id="CM004466">
    <property type="protein sequence ID" value="OCU00101.1"/>
    <property type="molecule type" value="Genomic_DNA"/>
</dbReference>
<protein>
    <submittedName>
        <fullName evidence="1">Uncharacterized protein</fullName>
    </submittedName>
</protein>
<dbReference type="AlphaFoldDB" id="A0A974I3K2"/>
<sequence length="85" mass="9865">MLCVHTNKILPSQNGVQRVAPLLACCATYTQQSRSLERCHLGQKWTSLRKLHSCRASKYSDLFFMHVLNLDNNFNEQISQNHKVY</sequence>
<name>A0A974I3K2_XENLA</name>
<evidence type="ECO:0000313" key="1">
    <source>
        <dbReference type="EMBL" id="OCU00101.1"/>
    </source>
</evidence>
<proteinExistence type="predicted"/>
<gene>
    <name evidence="1" type="ORF">XELAEV_18005886mg</name>
</gene>
<accession>A0A974I3K2</accession>
<dbReference type="Proteomes" id="UP000694892">
    <property type="component" value="Chromosome 1L"/>
</dbReference>
<organism evidence="1 2">
    <name type="scientific">Xenopus laevis</name>
    <name type="common">African clawed frog</name>
    <dbReference type="NCBI Taxonomy" id="8355"/>
    <lineage>
        <taxon>Eukaryota</taxon>
        <taxon>Metazoa</taxon>
        <taxon>Chordata</taxon>
        <taxon>Craniata</taxon>
        <taxon>Vertebrata</taxon>
        <taxon>Euteleostomi</taxon>
        <taxon>Amphibia</taxon>
        <taxon>Batrachia</taxon>
        <taxon>Anura</taxon>
        <taxon>Pipoidea</taxon>
        <taxon>Pipidae</taxon>
        <taxon>Xenopodinae</taxon>
        <taxon>Xenopus</taxon>
        <taxon>Xenopus</taxon>
    </lineage>
</organism>
<evidence type="ECO:0000313" key="2">
    <source>
        <dbReference type="Proteomes" id="UP000694892"/>
    </source>
</evidence>
<reference evidence="2" key="1">
    <citation type="journal article" date="2016" name="Nature">
        <title>Genome evolution in the allotetraploid frog Xenopus laevis.</title>
        <authorList>
            <person name="Session A.M."/>
            <person name="Uno Y."/>
            <person name="Kwon T."/>
            <person name="Chapman J.A."/>
            <person name="Toyoda A."/>
            <person name="Takahashi S."/>
            <person name="Fukui A."/>
            <person name="Hikosaka A."/>
            <person name="Suzuki A."/>
            <person name="Kondo M."/>
            <person name="van Heeringen S.J."/>
            <person name="Quigley I."/>
            <person name="Heinz S."/>
            <person name="Ogino H."/>
            <person name="Ochi H."/>
            <person name="Hellsten U."/>
            <person name="Lyons J.B."/>
            <person name="Simakov O."/>
            <person name="Putnam N."/>
            <person name="Stites J."/>
            <person name="Kuroki Y."/>
            <person name="Tanaka T."/>
            <person name="Michiue T."/>
            <person name="Watanabe M."/>
            <person name="Bogdanovic O."/>
            <person name="Lister R."/>
            <person name="Georgiou G."/>
            <person name="Paranjpe S.S."/>
            <person name="van Kruijsbergen I."/>
            <person name="Shu S."/>
            <person name="Carlson J."/>
            <person name="Kinoshita T."/>
            <person name="Ohta Y."/>
            <person name="Mawaribuchi S."/>
            <person name="Jenkins J."/>
            <person name="Grimwood J."/>
            <person name="Schmutz J."/>
            <person name="Mitros T."/>
            <person name="Mozaffari S.V."/>
            <person name="Suzuki Y."/>
            <person name="Haramoto Y."/>
            <person name="Yamamoto T.S."/>
            <person name="Takagi C."/>
            <person name="Heald R."/>
            <person name="Miller K."/>
            <person name="Haudenschild C."/>
            <person name="Kitzman J."/>
            <person name="Nakayama T."/>
            <person name="Izutsu Y."/>
            <person name="Robert J."/>
            <person name="Fortriede J."/>
            <person name="Burns K."/>
            <person name="Lotay V."/>
            <person name="Karimi K."/>
            <person name="Yasuoka Y."/>
            <person name="Dichmann D.S."/>
            <person name="Flajnik M.F."/>
            <person name="Houston D.W."/>
            <person name="Shendure J."/>
            <person name="DuPasquier L."/>
            <person name="Vize P.D."/>
            <person name="Zorn A.M."/>
            <person name="Ito M."/>
            <person name="Marcotte E.M."/>
            <person name="Wallingford J.B."/>
            <person name="Ito Y."/>
            <person name="Asashima M."/>
            <person name="Ueno N."/>
            <person name="Matsuda Y."/>
            <person name="Veenstra G.J."/>
            <person name="Fujiyama A."/>
            <person name="Harland R.M."/>
            <person name="Taira M."/>
            <person name="Rokhsar D.S."/>
        </authorList>
    </citation>
    <scope>NUCLEOTIDE SEQUENCE [LARGE SCALE GENOMIC DNA]</scope>
    <source>
        <strain evidence="2">J</strain>
    </source>
</reference>